<dbReference type="Gene3D" id="1.10.10.10">
    <property type="entry name" value="Winged helix-like DNA-binding domain superfamily/Winged helix DNA-binding domain"/>
    <property type="match status" value="1"/>
</dbReference>
<dbReference type="InterPro" id="IPR057666">
    <property type="entry name" value="DrpA_SLOG"/>
</dbReference>
<dbReference type="Pfam" id="PF17782">
    <property type="entry name" value="WHD_DprA"/>
    <property type="match status" value="1"/>
</dbReference>
<dbReference type="Proteomes" id="UP000189883">
    <property type="component" value="Chromosome"/>
</dbReference>
<reference evidence="4 5" key="1">
    <citation type="submission" date="2015-06" db="EMBL/GenBank/DDBJ databases">
        <title>R. anatipestifer strain HXb2 is the most virulent strain so far, and the genome sequence would help us uncover the pathogenesis.</title>
        <authorList>
            <person name="Hu Q."/>
            <person name="Qi J."/>
            <person name="Bo H."/>
            <person name="Liu G."/>
            <person name="Tao M."/>
            <person name="Ding Y."/>
            <person name="Xue Y."/>
        </authorList>
    </citation>
    <scope>NUCLEOTIDE SEQUENCE [LARGE SCALE GENOMIC DNA]</scope>
    <source>
        <strain evidence="4 5">HXb2</strain>
    </source>
</reference>
<gene>
    <name evidence="4" type="ORF">AB406_0724</name>
</gene>
<feature type="domain" description="DprA winged helix" evidence="3">
    <location>
        <begin position="308"/>
        <end position="361"/>
    </location>
</feature>
<dbReference type="RefSeq" id="WP_079206963.1">
    <property type="nucleotide sequence ID" value="NZ_CP011859.1"/>
</dbReference>
<evidence type="ECO:0000313" key="5">
    <source>
        <dbReference type="Proteomes" id="UP000189883"/>
    </source>
</evidence>
<protein>
    <submittedName>
        <fullName evidence="4">Uncharacterized protein</fullName>
    </submittedName>
</protein>
<accession>A0A1S7DRE1</accession>
<dbReference type="PANTHER" id="PTHR43022:SF1">
    <property type="entry name" value="PROTEIN SMF"/>
    <property type="match status" value="1"/>
</dbReference>
<dbReference type="InterPro" id="IPR003488">
    <property type="entry name" value="DprA"/>
</dbReference>
<name>A0A1S7DRE1_RIEAN</name>
<evidence type="ECO:0000259" key="2">
    <source>
        <dbReference type="Pfam" id="PF02481"/>
    </source>
</evidence>
<dbReference type="PANTHER" id="PTHR43022">
    <property type="entry name" value="PROTEIN SMF"/>
    <property type="match status" value="1"/>
</dbReference>
<evidence type="ECO:0000256" key="1">
    <source>
        <dbReference type="ARBA" id="ARBA00006525"/>
    </source>
</evidence>
<dbReference type="Pfam" id="PF02481">
    <property type="entry name" value="DNA_processg_A"/>
    <property type="match status" value="1"/>
</dbReference>
<comment type="similarity">
    <text evidence="1">Belongs to the DprA/Smf family.</text>
</comment>
<dbReference type="GO" id="GO:0009294">
    <property type="term" value="P:DNA-mediated transformation"/>
    <property type="evidence" value="ECO:0007669"/>
    <property type="project" value="InterPro"/>
</dbReference>
<dbReference type="InterPro" id="IPR036390">
    <property type="entry name" value="WH_DNA-bd_sf"/>
</dbReference>
<dbReference type="EMBL" id="CP011859">
    <property type="protein sequence ID" value="AQY21682.1"/>
    <property type="molecule type" value="Genomic_DNA"/>
</dbReference>
<dbReference type="InterPro" id="IPR036388">
    <property type="entry name" value="WH-like_DNA-bd_sf"/>
</dbReference>
<dbReference type="InterPro" id="IPR041614">
    <property type="entry name" value="DprA_WH"/>
</dbReference>
<dbReference type="Gene3D" id="3.40.50.450">
    <property type="match status" value="1"/>
</dbReference>
<evidence type="ECO:0000313" key="4">
    <source>
        <dbReference type="EMBL" id="AQY21682.1"/>
    </source>
</evidence>
<dbReference type="SUPFAM" id="SSF46785">
    <property type="entry name" value="Winged helix' DNA-binding domain"/>
    <property type="match status" value="1"/>
</dbReference>
<sequence>MVNAEEILYSIALRRSPLVGDVTFANLVGEVGSAKEVWSLSQSELRKISGIGKQIASSIGDKNLLKLAEKEIEFCIKNEIKIHLRHLNQLPRLLGECYDAPAILFQKGDYDDTANNISIVGTRNATAYGKSFLEDLIVQFKDKNIQVISGLALGTDGIAHQEALKNNIKTSAVLAHGLHIIYPSKHKILAEEILNNGGALFSEFCSDEKPDREHFLQRNRIVAGLSANTIVVESAYAGGSISTASFANQYNREVYALAGRLTDKYSQGCNHLIFQNKAKIISSIKGLLKDLDLDNTSKVLELFPSVEVSLTPIQKPIYDAIKGGNDISLDDLSEKLNQPISKVFPVLLELELLGLIRANSGRKYSVI</sequence>
<dbReference type="SUPFAM" id="SSF47781">
    <property type="entry name" value="RuvA domain 2-like"/>
    <property type="match status" value="1"/>
</dbReference>
<dbReference type="AlphaFoldDB" id="A0A1S7DRE1"/>
<evidence type="ECO:0000259" key="3">
    <source>
        <dbReference type="Pfam" id="PF17782"/>
    </source>
</evidence>
<feature type="domain" description="Smf/DprA SLOG" evidence="2">
    <location>
        <begin position="88"/>
        <end position="291"/>
    </location>
</feature>
<proteinExistence type="inferred from homology"/>
<dbReference type="NCBIfam" id="TIGR00732">
    <property type="entry name" value="dprA"/>
    <property type="match status" value="1"/>
</dbReference>
<dbReference type="SUPFAM" id="SSF102405">
    <property type="entry name" value="MCP/YpsA-like"/>
    <property type="match status" value="1"/>
</dbReference>
<organism evidence="4 5">
    <name type="scientific">Riemerella anatipestifer</name>
    <name type="common">Moraxella anatipestifer</name>
    <dbReference type="NCBI Taxonomy" id="34085"/>
    <lineage>
        <taxon>Bacteria</taxon>
        <taxon>Pseudomonadati</taxon>
        <taxon>Bacteroidota</taxon>
        <taxon>Flavobacteriia</taxon>
        <taxon>Flavobacteriales</taxon>
        <taxon>Weeksellaceae</taxon>
        <taxon>Riemerella</taxon>
    </lineage>
</organism>
<dbReference type="InterPro" id="IPR010994">
    <property type="entry name" value="RuvA_2-like"/>
</dbReference>